<dbReference type="InterPro" id="IPR039773">
    <property type="entry name" value="BAG_chaperone_regulator"/>
</dbReference>
<reference evidence="4" key="1">
    <citation type="submission" date="2021-01" db="EMBL/GenBank/DDBJ databases">
        <title>Adiantum capillus-veneris genome.</title>
        <authorList>
            <person name="Fang Y."/>
            <person name="Liao Q."/>
        </authorList>
    </citation>
    <scope>NUCLEOTIDE SEQUENCE</scope>
    <source>
        <strain evidence="4">H3</strain>
        <tissue evidence="4">Leaf</tissue>
    </source>
</reference>
<dbReference type="Pfam" id="PF00240">
    <property type="entry name" value="ubiquitin"/>
    <property type="match status" value="1"/>
</dbReference>
<evidence type="ECO:0000259" key="2">
    <source>
        <dbReference type="PROSITE" id="PS50053"/>
    </source>
</evidence>
<dbReference type="InterPro" id="IPR029071">
    <property type="entry name" value="Ubiquitin-like_domsf"/>
</dbReference>
<dbReference type="OrthoDB" id="417450at2759"/>
<dbReference type="Proteomes" id="UP000886520">
    <property type="component" value="Chromosome 3"/>
</dbReference>
<dbReference type="Gene3D" id="3.10.20.90">
    <property type="entry name" value="Phosphatidylinositol 3-kinase Catalytic Subunit, Chain A, domain 1"/>
    <property type="match status" value="1"/>
</dbReference>
<dbReference type="PROSITE" id="PS50053">
    <property type="entry name" value="UBIQUITIN_2"/>
    <property type="match status" value="1"/>
</dbReference>
<dbReference type="PANTHER" id="PTHR12329">
    <property type="entry name" value="BCL2-ASSOCIATED ATHANOGENE"/>
    <property type="match status" value="1"/>
</dbReference>
<dbReference type="EMBL" id="JABFUD020000002">
    <property type="protein sequence ID" value="KAI5083402.1"/>
    <property type="molecule type" value="Genomic_DNA"/>
</dbReference>
<accession>A0A9D4VBY0</accession>
<dbReference type="SUPFAM" id="SSF54236">
    <property type="entry name" value="Ubiquitin-like"/>
    <property type="match status" value="1"/>
</dbReference>
<dbReference type="Gene3D" id="1.20.58.120">
    <property type="entry name" value="BAG domain"/>
    <property type="match status" value="1"/>
</dbReference>
<organism evidence="4 5">
    <name type="scientific">Adiantum capillus-veneris</name>
    <name type="common">Maidenhair fern</name>
    <dbReference type="NCBI Taxonomy" id="13818"/>
    <lineage>
        <taxon>Eukaryota</taxon>
        <taxon>Viridiplantae</taxon>
        <taxon>Streptophyta</taxon>
        <taxon>Embryophyta</taxon>
        <taxon>Tracheophyta</taxon>
        <taxon>Polypodiopsida</taxon>
        <taxon>Polypodiidae</taxon>
        <taxon>Polypodiales</taxon>
        <taxon>Pteridineae</taxon>
        <taxon>Pteridaceae</taxon>
        <taxon>Vittarioideae</taxon>
        <taxon>Adiantum</taxon>
    </lineage>
</organism>
<sequence length="276" mass="30541">MSNNMFLRGGLNTAADDGGGSSRDWELRPCGIVVQMRDTSSDTIQAGPLIKVKVSYGGSIHEVSITAFSTFGDLKKSLALGTGLQPQQQRLLYRGKEKHNRVYLHDAGVRNKSKVVLIEDPSSHQKRLVDSRRDEAIAMACRAVADVNEEVDKIAEKVFAVEAAVKSGRRLKDSAIAEPTELLMCQLLKLDSIKADGEAKSQRRILVRRVQKYVETLDMLKIQNETSNSQRTVVTTSWETFDAGLRGSTSAPLQQRGRVLSQTSTSSTVADWEWFN</sequence>
<feature type="domain" description="Ubiquitin-like" evidence="2">
    <location>
        <begin position="50"/>
        <end position="118"/>
    </location>
</feature>
<dbReference type="InterPro" id="IPR036533">
    <property type="entry name" value="BAG_dom_sf"/>
</dbReference>
<dbReference type="GO" id="GO:0051087">
    <property type="term" value="F:protein-folding chaperone binding"/>
    <property type="evidence" value="ECO:0007669"/>
    <property type="project" value="InterPro"/>
</dbReference>
<dbReference type="GO" id="GO:0005737">
    <property type="term" value="C:cytoplasm"/>
    <property type="evidence" value="ECO:0007669"/>
    <property type="project" value="TreeGrafter"/>
</dbReference>
<evidence type="ECO:0000256" key="1">
    <source>
        <dbReference type="ARBA" id="ARBA00023186"/>
    </source>
</evidence>
<dbReference type="GO" id="GO:0050821">
    <property type="term" value="P:protein stabilization"/>
    <property type="evidence" value="ECO:0007669"/>
    <property type="project" value="TreeGrafter"/>
</dbReference>
<gene>
    <name evidence="4" type="ORF">GOP47_0003145</name>
</gene>
<dbReference type="GO" id="GO:0000774">
    <property type="term" value="F:adenyl-nucleotide exchange factor activity"/>
    <property type="evidence" value="ECO:0007669"/>
    <property type="project" value="TreeGrafter"/>
</dbReference>
<dbReference type="InterPro" id="IPR003103">
    <property type="entry name" value="BAG_domain"/>
</dbReference>
<keyword evidence="5" id="KW-1185">Reference proteome</keyword>
<dbReference type="PROSITE" id="PS51035">
    <property type="entry name" value="BAG"/>
    <property type="match status" value="1"/>
</dbReference>
<dbReference type="AlphaFoldDB" id="A0A9D4VBY0"/>
<keyword evidence="1" id="KW-0143">Chaperone</keyword>
<protein>
    <submittedName>
        <fullName evidence="4">Uncharacterized protein</fullName>
    </submittedName>
</protein>
<dbReference type="PANTHER" id="PTHR12329:SF16">
    <property type="entry name" value="BAG FAMILY MOLECULAR CHAPERONE REGULATOR 1"/>
    <property type="match status" value="1"/>
</dbReference>
<comment type="caution">
    <text evidence="4">The sequence shown here is derived from an EMBL/GenBank/DDBJ whole genome shotgun (WGS) entry which is preliminary data.</text>
</comment>
<dbReference type="SUPFAM" id="SSF63491">
    <property type="entry name" value="BAG domain"/>
    <property type="match status" value="1"/>
</dbReference>
<name>A0A9D4VBY0_ADICA</name>
<dbReference type="Pfam" id="PF02179">
    <property type="entry name" value="BAG"/>
    <property type="match status" value="1"/>
</dbReference>
<evidence type="ECO:0000313" key="4">
    <source>
        <dbReference type="EMBL" id="KAI5083402.1"/>
    </source>
</evidence>
<dbReference type="SMART" id="SM00264">
    <property type="entry name" value="BAG"/>
    <property type="match status" value="1"/>
</dbReference>
<evidence type="ECO:0000313" key="5">
    <source>
        <dbReference type="Proteomes" id="UP000886520"/>
    </source>
</evidence>
<evidence type="ECO:0000259" key="3">
    <source>
        <dbReference type="PROSITE" id="PS51035"/>
    </source>
</evidence>
<feature type="domain" description="BAG" evidence="3">
    <location>
        <begin position="143"/>
        <end position="221"/>
    </location>
</feature>
<dbReference type="InterPro" id="IPR000626">
    <property type="entry name" value="Ubiquitin-like_dom"/>
</dbReference>
<proteinExistence type="predicted"/>